<name>A0A1H0DWC1_9PSED</name>
<dbReference type="Proteomes" id="UP000748067">
    <property type="component" value="Unassembled WGS sequence"/>
</dbReference>
<feature type="signal peptide" evidence="1">
    <location>
        <begin position="1"/>
        <end position="22"/>
    </location>
</feature>
<dbReference type="EMBL" id="JXDI01000001">
    <property type="protein sequence ID" value="KAF2407944.1"/>
    <property type="molecule type" value="Genomic_DNA"/>
</dbReference>
<dbReference type="AlphaFoldDB" id="A0A1H0DWC1"/>
<feature type="chain" id="PRO_5009247956" evidence="1">
    <location>
        <begin position="23"/>
        <end position="123"/>
    </location>
</feature>
<protein>
    <submittedName>
        <fullName evidence="3">Uncharacterized protein</fullName>
    </submittedName>
</protein>
<accession>A0A1H0DWC1</accession>
<evidence type="ECO:0000256" key="1">
    <source>
        <dbReference type="SAM" id="SignalP"/>
    </source>
</evidence>
<reference evidence="3 4" key="2">
    <citation type="submission" date="2016-10" db="EMBL/GenBank/DDBJ databases">
        <authorList>
            <person name="de Groot N.N."/>
        </authorList>
    </citation>
    <scope>NUCLEOTIDE SEQUENCE [LARGE SCALE GENOMIC DNA]</scope>
    <source>
        <strain evidence="3 4">BS2772</strain>
    </source>
</reference>
<proteinExistence type="predicted"/>
<dbReference type="RefSeq" id="WP_232000107.1">
    <property type="nucleotide sequence ID" value="NZ_JXDI01000001.1"/>
</dbReference>
<evidence type="ECO:0000313" key="5">
    <source>
        <dbReference type="Proteomes" id="UP000748067"/>
    </source>
</evidence>
<organism evidence="3 4">
    <name type="scientific">Pseudomonas antarctica</name>
    <dbReference type="NCBI Taxonomy" id="219572"/>
    <lineage>
        <taxon>Bacteria</taxon>
        <taxon>Pseudomonadati</taxon>
        <taxon>Pseudomonadota</taxon>
        <taxon>Gammaproteobacteria</taxon>
        <taxon>Pseudomonadales</taxon>
        <taxon>Pseudomonadaceae</taxon>
        <taxon>Pseudomonas</taxon>
    </lineage>
</organism>
<dbReference type="Proteomes" id="UP000182470">
    <property type="component" value="Chromosome I"/>
</dbReference>
<keyword evidence="5" id="KW-1185">Reference proteome</keyword>
<gene>
    <name evidence="2" type="ORF">PSAN_03250</name>
    <name evidence="3" type="ORF">SAMN04490179_5682</name>
</gene>
<evidence type="ECO:0000313" key="3">
    <source>
        <dbReference type="EMBL" id="SDN74368.1"/>
    </source>
</evidence>
<reference evidence="2 5" key="1">
    <citation type="submission" date="2015-01" db="EMBL/GenBank/DDBJ databases">
        <title>Genome Sequence of Pseudomonas antarctica CMS 35.</title>
        <authorList>
            <person name="Voget S."/>
            <person name="Chow J."/>
            <person name="Daniel R."/>
            <person name="Streit W."/>
        </authorList>
    </citation>
    <scope>NUCLEOTIDE SEQUENCE [LARGE SCALE GENOMIC DNA]</scope>
    <source>
        <strain evidence="2 5">CMS 35</strain>
    </source>
</reference>
<sequence>MKPFLMALPPRACLATGFAAQAASTVDLRVCGLITPSACEPSVSNGGVYPLGSTTSSGWAPTSLLSNAFLTSFTSVPTGLTPTPIQQLNADLQITPTIAAASTLPLTEQMPIEGSVTLTMKYL</sequence>
<keyword evidence="1" id="KW-0732">Signal</keyword>
<evidence type="ECO:0000313" key="4">
    <source>
        <dbReference type="Proteomes" id="UP000182470"/>
    </source>
</evidence>
<evidence type="ECO:0000313" key="2">
    <source>
        <dbReference type="EMBL" id="KAF2407944.1"/>
    </source>
</evidence>
<dbReference type="EMBL" id="LT629704">
    <property type="protein sequence ID" value="SDN74368.1"/>
    <property type="molecule type" value="Genomic_DNA"/>
</dbReference>